<reference evidence="12" key="1">
    <citation type="submission" date="2022-12" db="EMBL/GenBank/DDBJ databases">
        <title>Gycomyces niveus sp.nov.,a novel actinomycete isolated from soil in Shouguan.</title>
        <authorList>
            <person name="Yang X."/>
        </authorList>
    </citation>
    <scope>NUCLEOTIDE SEQUENCE</scope>
    <source>
        <strain evidence="12">NEAU-A15</strain>
    </source>
</reference>
<evidence type="ECO:0000256" key="1">
    <source>
        <dbReference type="ARBA" id="ARBA00022645"/>
    </source>
</evidence>
<dbReference type="Pfam" id="PF00912">
    <property type="entry name" value="Transgly"/>
    <property type="match status" value="1"/>
</dbReference>
<evidence type="ECO:0000256" key="2">
    <source>
        <dbReference type="ARBA" id="ARBA00022670"/>
    </source>
</evidence>
<keyword evidence="4" id="KW-0808">Transferase</keyword>
<keyword evidence="3" id="KW-0328">Glycosyltransferase</keyword>
<evidence type="ECO:0000256" key="5">
    <source>
        <dbReference type="ARBA" id="ARBA00022801"/>
    </source>
</evidence>
<evidence type="ECO:0000256" key="8">
    <source>
        <dbReference type="ARBA" id="ARBA00049902"/>
    </source>
</evidence>
<keyword evidence="6" id="KW-0511">Multifunctional enzyme</keyword>
<keyword evidence="2" id="KW-0645">Protease</keyword>
<feature type="region of interest" description="Disordered" evidence="9">
    <location>
        <begin position="769"/>
        <end position="819"/>
    </location>
</feature>
<dbReference type="InterPro" id="IPR005543">
    <property type="entry name" value="PASTA_dom"/>
</dbReference>
<dbReference type="InterPro" id="IPR012338">
    <property type="entry name" value="Beta-lactam/transpept-like"/>
</dbReference>
<keyword evidence="5" id="KW-0378">Hydrolase</keyword>
<dbReference type="InterPro" id="IPR001264">
    <property type="entry name" value="Glyco_trans_51"/>
</dbReference>
<dbReference type="SUPFAM" id="SSF56601">
    <property type="entry name" value="beta-lactamase/transpeptidase-like"/>
    <property type="match status" value="1"/>
</dbReference>
<dbReference type="InterPro" id="IPR001460">
    <property type="entry name" value="PCN-bd_Tpept"/>
</dbReference>
<dbReference type="SUPFAM" id="SSF53955">
    <property type="entry name" value="Lysozyme-like"/>
    <property type="match status" value="1"/>
</dbReference>
<dbReference type="EMBL" id="JAPZVP010000030">
    <property type="protein sequence ID" value="MDA1362887.1"/>
    <property type="molecule type" value="Genomic_DNA"/>
</dbReference>
<dbReference type="GO" id="GO:0008955">
    <property type="term" value="F:peptidoglycan glycosyltransferase activity"/>
    <property type="evidence" value="ECO:0007669"/>
    <property type="project" value="UniProtKB-EC"/>
</dbReference>
<dbReference type="CDD" id="cd06577">
    <property type="entry name" value="PASTA_pknB"/>
    <property type="match status" value="1"/>
</dbReference>
<feature type="domain" description="Penicillin-binding protein transpeptidase" evidence="10">
    <location>
        <begin position="463"/>
        <end position="673"/>
    </location>
</feature>
<dbReference type="GO" id="GO:0008658">
    <property type="term" value="F:penicillin binding"/>
    <property type="evidence" value="ECO:0007669"/>
    <property type="project" value="InterPro"/>
</dbReference>
<evidence type="ECO:0000313" key="13">
    <source>
        <dbReference type="Proteomes" id="UP001146067"/>
    </source>
</evidence>
<dbReference type="GO" id="GO:0006508">
    <property type="term" value="P:proteolysis"/>
    <property type="evidence" value="ECO:0007669"/>
    <property type="project" value="UniProtKB-KW"/>
</dbReference>
<gene>
    <name evidence="12" type="ORF">O1R50_24940</name>
</gene>
<evidence type="ECO:0000256" key="9">
    <source>
        <dbReference type="SAM" id="MobiDB-lite"/>
    </source>
</evidence>
<feature type="domain" description="Glycosyl transferase family 51" evidence="11">
    <location>
        <begin position="76"/>
        <end position="261"/>
    </location>
</feature>
<comment type="catalytic activity">
    <reaction evidence="7">
        <text>Preferential cleavage: (Ac)2-L-Lys-D-Ala-|-D-Ala. Also transpeptidation of peptidyl-alanyl moieties that are N-acyl substituents of D-alanine.</text>
        <dbReference type="EC" id="3.4.16.4"/>
    </reaction>
</comment>
<dbReference type="RefSeq" id="WP_270112973.1">
    <property type="nucleotide sequence ID" value="NZ_JAPZVP010000030.1"/>
</dbReference>
<evidence type="ECO:0000313" key="12">
    <source>
        <dbReference type="EMBL" id="MDA1362887.1"/>
    </source>
</evidence>
<organism evidence="12 13">
    <name type="scientific">Glycomyces luteolus</name>
    <dbReference type="NCBI Taxonomy" id="2670330"/>
    <lineage>
        <taxon>Bacteria</taxon>
        <taxon>Bacillati</taxon>
        <taxon>Actinomycetota</taxon>
        <taxon>Actinomycetes</taxon>
        <taxon>Glycomycetales</taxon>
        <taxon>Glycomycetaceae</taxon>
        <taxon>Glycomyces</taxon>
    </lineage>
</organism>
<dbReference type="Pfam" id="PF00905">
    <property type="entry name" value="Transpeptidase"/>
    <property type="match status" value="1"/>
</dbReference>
<proteinExistence type="predicted"/>
<dbReference type="PANTHER" id="PTHR32282:SF33">
    <property type="entry name" value="PEPTIDOGLYCAN GLYCOSYLTRANSFERASE"/>
    <property type="match status" value="1"/>
</dbReference>
<keyword evidence="13" id="KW-1185">Reference proteome</keyword>
<dbReference type="PANTHER" id="PTHR32282">
    <property type="entry name" value="BINDING PROTEIN TRANSPEPTIDASE, PUTATIVE-RELATED"/>
    <property type="match status" value="1"/>
</dbReference>
<evidence type="ECO:0000256" key="3">
    <source>
        <dbReference type="ARBA" id="ARBA00022676"/>
    </source>
</evidence>
<dbReference type="Gene3D" id="3.40.710.10">
    <property type="entry name" value="DD-peptidase/beta-lactamase superfamily"/>
    <property type="match status" value="1"/>
</dbReference>
<protein>
    <submittedName>
        <fullName evidence="12">Transglycosylase domain-containing protein</fullName>
    </submittedName>
</protein>
<dbReference type="Gene3D" id="1.10.3810.10">
    <property type="entry name" value="Biosynthetic peptidoglycan transglycosylase-like"/>
    <property type="match status" value="1"/>
</dbReference>
<evidence type="ECO:0000259" key="10">
    <source>
        <dbReference type="Pfam" id="PF00905"/>
    </source>
</evidence>
<dbReference type="GO" id="GO:0009252">
    <property type="term" value="P:peptidoglycan biosynthetic process"/>
    <property type="evidence" value="ECO:0007669"/>
    <property type="project" value="TreeGrafter"/>
</dbReference>
<accession>A0A9X3PD46</accession>
<dbReference type="InterPro" id="IPR036950">
    <property type="entry name" value="PBP_transglycosylase"/>
</dbReference>
<comment type="caution">
    <text evidence="12">The sequence shown here is derived from an EMBL/GenBank/DDBJ whole genome shotgun (WGS) entry which is preliminary data.</text>
</comment>
<evidence type="ECO:0000256" key="4">
    <source>
        <dbReference type="ARBA" id="ARBA00022679"/>
    </source>
</evidence>
<feature type="compositionally biased region" description="Low complexity" evidence="9">
    <location>
        <begin position="808"/>
        <end position="819"/>
    </location>
</feature>
<dbReference type="InterPro" id="IPR050396">
    <property type="entry name" value="Glycosyltr_51/Transpeptidase"/>
</dbReference>
<evidence type="ECO:0000256" key="6">
    <source>
        <dbReference type="ARBA" id="ARBA00023268"/>
    </source>
</evidence>
<dbReference type="GO" id="GO:0030288">
    <property type="term" value="C:outer membrane-bounded periplasmic space"/>
    <property type="evidence" value="ECO:0007669"/>
    <property type="project" value="TreeGrafter"/>
</dbReference>
<evidence type="ECO:0000259" key="11">
    <source>
        <dbReference type="Pfam" id="PF00912"/>
    </source>
</evidence>
<dbReference type="AlphaFoldDB" id="A0A9X3PD46"/>
<feature type="compositionally biased region" description="Polar residues" evidence="9">
    <location>
        <begin position="401"/>
        <end position="410"/>
    </location>
</feature>
<dbReference type="Gene3D" id="3.30.10.20">
    <property type="match status" value="1"/>
</dbReference>
<sequence>METLKRDRSPLRDGIALLICGVLAGVLAAAAAFPLVGLGGLVAENSVDSFESLPTELTKPTLPQTTYVYASDGETLITSFYEENRREVTLDEVSPVMIDALLAAEDSKFYEHNGVDWAGIIRAAVANQGGDSQGASTLTMQFVRNTLIYSASTIDEVIAASEDTYDRKLREARYAMGIEETMSKEEILEGYLNVIYLGNQAYGVHAGSYAYFNKPPSDLTAAEAATLASLPKFPSFADGLLDGEGDDKDIVDRRNWVLDRMVGLGTLDQAAADEAKAQPLGLNPRPVRSECVDVATPNWGFFCDYFKEWWASQEAFGETERDRMSLLKRGGFRIVTSLDADLQNQATERLTEEVSVNNSAALGSVTITPGTGHVRAMAVNRNYSLDQTENKPRTDGDDSKPSNYPNTTIPLLSGNEKVNGYPGGSTFKMFTMLAALDKGYPLETRIPSPGRYTSQYLMSGASLDESESDCQPFQRGEVQYAHWCPTNDSNWSSAPLNMWGMFGRSSNTAFVRLQEMVGVSAAYEAAVASGVDFYNSPLNEAYEDGSIDESQGTFTLGLHSTTPLEMAESYATVAAGGVHCEPLPVMKVIGSDGKEWTEAAAPQCNQAFSEEVAYAAVSAGRCVVGQSPEGSQCSGTGTAARYTGDFGRPLFGKTGTADSNRSYWFIGATPNAATATFVGDPDSTHRADVATSSLKDSVKAAGVAILKDAVRDLEEENWPKPTDDMVNGKNLVSIPSIDCMDADEARSRVSGAGFDAEIASGQYDSDCKEGEAFTTTPTGSAPSGAPVYILISNGKDYKEDEKPEEGETPPGATTPPDRD</sequence>
<name>A0A9X3PD46_9ACTN</name>
<evidence type="ECO:0000256" key="7">
    <source>
        <dbReference type="ARBA" id="ARBA00034000"/>
    </source>
</evidence>
<dbReference type="Proteomes" id="UP001146067">
    <property type="component" value="Unassembled WGS sequence"/>
</dbReference>
<dbReference type="GO" id="GO:0009002">
    <property type="term" value="F:serine-type D-Ala-D-Ala carboxypeptidase activity"/>
    <property type="evidence" value="ECO:0007669"/>
    <property type="project" value="UniProtKB-EC"/>
</dbReference>
<comment type="catalytic activity">
    <reaction evidence="8">
        <text>[GlcNAc-(1-&gt;4)-Mur2Ac(oyl-L-Ala-gamma-D-Glu-L-Lys-D-Ala-D-Ala)](n)-di-trans,octa-cis-undecaprenyl diphosphate + beta-D-GlcNAc-(1-&gt;4)-Mur2Ac(oyl-L-Ala-gamma-D-Glu-L-Lys-D-Ala-D-Ala)-di-trans,octa-cis-undecaprenyl diphosphate = [GlcNAc-(1-&gt;4)-Mur2Ac(oyl-L-Ala-gamma-D-Glu-L-Lys-D-Ala-D-Ala)](n+1)-di-trans,octa-cis-undecaprenyl diphosphate + di-trans,octa-cis-undecaprenyl diphosphate + H(+)</text>
        <dbReference type="Rhea" id="RHEA:23708"/>
        <dbReference type="Rhea" id="RHEA-COMP:9602"/>
        <dbReference type="Rhea" id="RHEA-COMP:9603"/>
        <dbReference type="ChEBI" id="CHEBI:15378"/>
        <dbReference type="ChEBI" id="CHEBI:58405"/>
        <dbReference type="ChEBI" id="CHEBI:60033"/>
        <dbReference type="ChEBI" id="CHEBI:78435"/>
        <dbReference type="EC" id="2.4.99.28"/>
    </reaction>
</comment>
<feature type="region of interest" description="Disordered" evidence="9">
    <location>
        <begin position="382"/>
        <end position="416"/>
    </location>
</feature>
<dbReference type="InterPro" id="IPR023346">
    <property type="entry name" value="Lysozyme-like_dom_sf"/>
</dbReference>
<feature type="compositionally biased region" description="Basic and acidic residues" evidence="9">
    <location>
        <begin position="388"/>
        <end position="400"/>
    </location>
</feature>
<keyword evidence="1" id="KW-0121">Carboxypeptidase</keyword>